<accession>A0A8H4WP39</accession>
<feature type="compositionally biased region" description="Polar residues" evidence="1">
    <location>
        <begin position="365"/>
        <end position="381"/>
    </location>
</feature>
<dbReference type="EMBL" id="JABFAI010000411">
    <property type="protein sequence ID" value="KAF4944689.1"/>
    <property type="molecule type" value="Genomic_DNA"/>
</dbReference>
<feature type="region of interest" description="Disordered" evidence="1">
    <location>
        <begin position="136"/>
        <end position="191"/>
    </location>
</feature>
<evidence type="ECO:0000313" key="3">
    <source>
        <dbReference type="Proteomes" id="UP000604273"/>
    </source>
</evidence>
<sequence length="464" mass="51237">MSIVALISTGLQTHQRFSVGLMLQDSNCYSIAPKQRKLQAKLEIFLQHLCVLSLYADFCKTLNGNRNNAHEAVSKVHKEGFPLPARGQINAAIRHYYNGVNGASNKAVLFPRSVVHCQWPFFHCLTLEPSYSQPPGFGYKRGGSPGSANQSGGKKQRSGQQNNSGNNGNGDKGNGQGPSKKKQGFGPQQPSGKKLACLFYKLDSGKYDCCVGYNFTKWDHVFQHLKRKHLIKGEHCPICREQFEGEFAEIDKNAHGSEDTCQEITAMESGKLLDEEYHDLSGQHGSHEEKWYKAWRKLFGERPAPYSPFIESPESLLEMRCDALERELPYLLVRFLHEASTGRGNESIPVTTEAILSVVRGPTSAPNTLGQVGNSTEQLSTPGPLLESPAPESSTRIGVAVGIDTDTATQNANLSPATNWHEFHWASPDNSFLQDLLPGGMATFGGNEDPDQWINFPDDLGRFE</sequence>
<name>A0A8H4WP39_9HYPO</name>
<dbReference type="Proteomes" id="UP000604273">
    <property type="component" value="Unassembled WGS sequence"/>
</dbReference>
<feature type="region of interest" description="Disordered" evidence="1">
    <location>
        <begin position="365"/>
        <end position="393"/>
    </location>
</feature>
<reference evidence="2" key="2">
    <citation type="submission" date="2020-05" db="EMBL/GenBank/DDBJ databases">
        <authorList>
            <person name="Kim H.-S."/>
            <person name="Proctor R.H."/>
            <person name="Brown D.W."/>
        </authorList>
    </citation>
    <scope>NUCLEOTIDE SEQUENCE</scope>
    <source>
        <strain evidence="2">NRRL 45417</strain>
    </source>
</reference>
<dbReference type="OrthoDB" id="4772970at2759"/>
<evidence type="ECO:0000256" key="1">
    <source>
        <dbReference type="SAM" id="MobiDB-lite"/>
    </source>
</evidence>
<comment type="caution">
    <text evidence="2">The sequence shown here is derived from an EMBL/GenBank/DDBJ whole genome shotgun (WGS) entry which is preliminary data.</text>
</comment>
<dbReference type="PANTHER" id="PTHR38166:SF1">
    <property type="entry name" value="C2H2-TYPE DOMAIN-CONTAINING PROTEIN"/>
    <property type="match status" value="1"/>
</dbReference>
<reference evidence="2" key="1">
    <citation type="journal article" date="2020" name="BMC Genomics">
        <title>Correction to: Identification and distribution of gene clusters required for synthesis of sphingolipid metabolism inhibitors in diverse species of the filamentous fungus Fusarium.</title>
        <authorList>
            <person name="Kim H.S."/>
            <person name="Lohmar J.M."/>
            <person name="Busman M."/>
            <person name="Brown D.W."/>
            <person name="Naumann T.A."/>
            <person name="Divon H.H."/>
            <person name="Lysoe E."/>
            <person name="Uhlig S."/>
            <person name="Proctor R.H."/>
        </authorList>
    </citation>
    <scope>NUCLEOTIDE SEQUENCE</scope>
    <source>
        <strain evidence="2">NRRL 45417</strain>
    </source>
</reference>
<evidence type="ECO:0000313" key="2">
    <source>
        <dbReference type="EMBL" id="KAF4944689.1"/>
    </source>
</evidence>
<evidence type="ECO:0008006" key="4">
    <source>
        <dbReference type="Google" id="ProtNLM"/>
    </source>
</evidence>
<protein>
    <recommendedName>
        <fullName evidence="4">C2H2-type domain-containing protein</fullName>
    </recommendedName>
</protein>
<organism evidence="2 3">
    <name type="scientific">Fusarium gaditjirri</name>
    <dbReference type="NCBI Taxonomy" id="282569"/>
    <lineage>
        <taxon>Eukaryota</taxon>
        <taxon>Fungi</taxon>
        <taxon>Dikarya</taxon>
        <taxon>Ascomycota</taxon>
        <taxon>Pezizomycotina</taxon>
        <taxon>Sordariomycetes</taxon>
        <taxon>Hypocreomycetidae</taxon>
        <taxon>Hypocreales</taxon>
        <taxon>Nectriaceae</taxon>
        <taxon>Fusarium</taxon>
        <taxon>Fusarium nisikadoi species complex</taxon>
    </lineage>
</organism>
<keyword evidence="3" id="KW-1185">Reference proteome</keyword>
<dbReference type="PANTHER" id="PTHR38166">
    <property type="entry name" value="C2H2-TYPE DOMAIN-CONTAINING PROTEIN-RELATED"/>
    <property type="match status" value="1"/>
</dbReference>
<proteinExistence type="predicted"/>
<feature type="region of interest" description="Disordered" evidence="1">
    <location>
        <begin position="443"/>
        <end position="464"/>
    </location>
</feature>
<feature type="compositionally biased region" description="Gly residues" evidence="1">
    <location>
        <begin position="167"/>
        <end position="176"/>
    </location>
</feature>
<gene>
    <name evidence="2" type="ORF">FGADI_12511</name>
</gene>
<dbReference type="AlphaFoldDB" id="A0A8H4WP39"/>
<feature type="compositionally biased region" description="Low complexity" evidence="1">
    <location>
        <begin position="149"/>
        <end position="166"/>
    </location>
</feature>